<dbReference type="InterPro" id="IPR036390">
    <property type="entry name" value="WH_DNA-bd_sf"/>
</dbReference>
<dbReference type="PANTHER" id="PTHR22792:SF132">
    <property type="entry name" value="LA-RELATED PROTEIN 1"/>
    <property type="match status" value="1"/>
</dbReference>
<evidence type="ECO:0000313" key="5">
    <source>
        <dbReference type="EMBL" id="KAG8626315.1"/>
    </source>
</evidence>
<dbReference type="AlphaFoldDB" id="A0A8K0KZT6"/>
<dbReference type="PANTHER" id="PTHR22792">
    <property type="entry name" value="LUPUS LA PROTEIN-RELATED"/>
    <property type="match status" value="1"/>
</dbReference>
<feature type="region of interest" description="Disordered" evidence="3">
    <location>
        <begin position="1"/>
        <end position="153"/>
    </location>
</feature>
<feature type="region of interest" description="Disordered" evidence="3">
    <location>
        <begin position="774"/>
        <end position="830"/>
    </location>
</feature>
<organism evidence="5 6">
    <name type="scientific">Elsinoe batatas</name>
    <dbReference type="NCBI Taxonomy" id="2601811"/>
    <lineage>
        <taxon>Eukaryota</taxon>
        <taxon>Fungi</taxon>
        <taxon>Dikarya</taxon>
        <taxon>Ascomycota</taxon>
        <taxon>Pezizomycotina</taxon>
        <taxon>Dothideomycetes</taxon>
        <taxon>Dothideomycetidae</taxon>
        <taxon>Myriangiales</taxon>
        <taxon>Elsinoaceae</taxon>
        <taxon>Elsinoe</taxon>
    </lineage>
</organism>
<feature type="compositionally biased region" description="Polar residues" evidence="3">
    <location>
        <begin position="173"/>
        <end position="188"/>
    </location>
</feature>
<feature type="compositionally biased region" description="Polar residues" evidence="3">
    <location>
        <begin position="806"/>
        <end position="817"/>
    </location>
</feature>
<dbReference type="SMART" id="SM00715">
    <property type="entry name" value="LA"/>
    <property type="match status" value="1"/>
</dbReference>
<feature type="compositionally biased region" description="Polar residues" evidence="3">
    <location>
        <begin position="384"/>
        <end position="400"/>
    </location>
</feature>
<sequence>MASYAAIAKGRSSSNPSTKPSSAGASGTATPATTSIPELAPGTNWADDVESKDSAQTMSQASTDISSAPSSNVKQGDKTTSESDDKIQSSQATTLEEKDATPTKDAPTEENGSTTKEADAAASTEAGAGDEKKDAEEVKPPKPVLQEAKIPTVNIWDKRAAELKAKVAAHVPTNPTQAPQVSSQSATSESDRGKFDGRRRSEQPFAGRDFKRGELPSRGRGDFKGGRGPREPRLEDTKRAPIKPRDRANSELLAPSTSSQASWPKPTDTVTNEEKKKPVEEKDRVPSAGSKHGKPVWEHVPFTPTAVFETRIEGKPSARMGKGSGRPGPGGPRGPPQASTTTEQRPGGRIPSLPNGDHTKVAQAGAPQADRDTMPPPPAKLQTDVESSQKTGAPQQQNGVSPFKEAQITPTEQSDLNGRAAPFTARRTSPKYAEHQNRRSIVQDTPNKQSAVPQTNGDSAKKSQSEHPQDLALSLPGPADAATNGEPFQTPRSTYSERRSEPHLYDSGREPGSFREGKRGGRKGGRGGYNNSFASPNPYAAGHADFPPNQMPLSPTGGNFFPGGRGSHGGRGYRNQGPRSQSIPFDYGRPGGYPSYPMAPMQQAFMPDYYGPYSAGPYPVHPSSEKEMLIMTVLGQIEYYFSLDNLPKDVFLRKHMDSQGWIFLQVIAGFNRVKQMTTEYDILKQACLRSNEIEIRIGSDGKDRLRKVRDWERWVMPMDARDPAAQTEGPGELRRPSPVRNQFYDQHPFPQSPGSMAGGGRRDTFQIQDAAAAPTFFPGQMDPRFADFQPGPMEESRGRQVRPQHRNSTASPLTNGFGSAPQDGEADKFPSSQIEGLTVVVRKHEVSTRPALHNANSRTFSNGSIDSRSIMEEVTRSQAAAPITNGTGGSHSESPTSPTPAQKSGEEANSDVDLYWVKDRADPVDSAQLPTGTTGELYTILRSKALAQRDAAATGTCPYDLDVLYQFWSHFLIRNFNSQMYHEFKNLASEDAAQRHNDVGMTNLIKYYSEALASQIGVREHVVNDYAELLKNESSRSARPAFKHLSGAWRDGSLNLKNRKKLGDALGETLKTELDS</sequence>
<dbReference type="InterPro" id="IPR006607">
    <property type="entry name" value="DM15"/>
</dbReference>
<proteinExistence type="predicted"/>
<dbReference type="InterPro" id="IPR006630">
    <property type="entry name" value="La_HTH"/>
</dbReference>
<dbReference type="SMART" id="SM00684">
    <property type="entry name" value="DM15"/>
    <property type="match status" value="2"/>
</dbReference>
<dbReference type="GO" id="GO:0045727">
    <property type="term" value="P:positive regulation of translation"/>
    <property type="evidence" value="ECO:0007669"/>
    <property type="project" value="TreeGrafter"/>
</dbReference>
<dbReference type="SUPFAM" id="SSF46785">
    <property type="entry name" value="Winged helix' DNA-binding domain"/>
    <property type="match status" value="1"/>
</dbReference>
<dbReference type="GO" id="GO:0000339">
    <property type="term" value="F:RNA cap binding"/>
    <property type="evidence" value="ECO:0007669"/>
    <property type="project" value="InterPro"/>
</dbReference>
<feature type="compositionally biased region" description="Polar residues" evidence="3">
    <location>
        <begin position="890"/>
        <end position="902"/>
    </location>
</feature>
<dbReference type="EMBL" id="JAESVG020000006">
    <property type="protein sequence ID" value="KAG8626315.1"/>
    <property type="molecule type" value="Genomic_DNA"/>
</dbReference>
<comment type="caution">
    <text evidence="5">The sequence shown here is derived from an EMBL/GenBank/DDBJ whole genome shotgun (WGS) entry which is preliminary data.</text>
</comment>
<accession>A0A8K0KZT6</accession>
<feature type="compositionally biased region" description="Basic and acidic residues" evidence="3">
    <location>
        <begin position="75"/>
        <end position="87"/>
    </location>
</feature>
<evidence type="ECO:0000259" key="4">
    <source>
        <dbReference type="PROSITE" id="PS50961"/>
    </source>
</evidence>
<dbReference type="Pfam" id="PF21071">
    <property type="entry name" value="LARP1_HEAT"/>
    <property type="match status" value="1"/>
</dbReference>
<protein>
    <recommendedName>
        <fullName evidence="4">HTH La-type RNA-binding domain-containing protein</fullName>
    </recommendedName>
</protein>
<dbReference type="Proteomes" id="UP000809789">
    <property type="component" value="Unassembled WGS sequence"/>
</dbReference>
<feature type="compositionally biased region" description="Polar residues" evidence="3">
    <location>
        <begin position="54"/>
        <end position="74"/>
    </location>
</feature>
<feature type="compositionally biased region" description="Basic and acidic residues" evidence="3">
    <location>
        <begin position="129"/>
        <end position="140"/>
    </location>
</feature>
<gene>
    <name evidence="5" type="ORF">KVT40_005260</name>
</gene>
<keyword evidence="1 2" id="KW-0694">RNA-binding</keyword>
<dbReference type="InterPro" id="IPR045180">
    <property type="entry name" value="La_dom_prot"/>
</dbReference>
<dbReference type="Pfam" id="PF05383">
    <property type="entry name" value="La"/>
    <property type="match status" value="1"/>
</dbReference>
<feature type="compositionally biased region" description="Basic and acidic residues" evidence="3">
    <location>
        <begin position="189"/>
        <end position="249"/>
    </location>
</feature>
<feature type="region of interest" description="Disordered" evidence="3">
    <location>
        <begin position="166"/>
        <end position="545"/>
    </location>
</feature>
<dbReference type="InterPro" id="IPR036388">
    <property type="entry name" value="WH-like_DNA-bd_sf"/>
</dbReference>
<dbReference type="GO" id="GO:0048255">
    <property type="term" value="P:mRNA stabilization"/>
    <property type="evidence" value="ECO:0007669"/>
    <property type="project" value="InterPro"/>
</dbReference>
<dbReference type="CDD" id="cd07323">
    <property type="entry name" value="LAM"/>
    <property type="match status" value="1"/>
</dbReference>
<feature type="region of interest" description="Disordered" evidence="3">
    <location>
        <begin position="721"/>
        <end position="762"/>
    </location>
</feature>
<feature type="compositionally biased region" description="Basic and acidic residues" evidence="3">
    <location>
        <begin position="495"/>
        <end position="519"/>
    </location>
</feature>
<dbReference type="PROSITE" id="PS50961">
    <property type="entry name" value="HTH_LA"/>
    <property type="match status" value="1"/>
</dbReference>
<dbReference type="GO" id="GO:0005829">
    <property type="term" value="C:cytosol"/>
    <property type="evidence" value="ECO:0007669"/>
    <property type="project" value="TreeGrafter"/>
</dbReference>
<reference evidence="5" key="1">
    <citation type="submission" date="2021-07" db="EMBL/GenBank/DDBJ databases">
        <title>Elsinoe batatas strain:CRI-CJ2 Genome sequencing and assembly.</title>
        <authorList>
            <person name="Huang L."/>
        </authorList>
    </citation>
    <scope>NUCLEOTIDE SEQUENCE</scope>
    <source>
        <strain evidence="5">CRI-CJ2</strain>
    </source>
</reference>
<name>A0A8K0KZT6_9PEZI</name>
<feature type="domain" description="HTH La-type RNA-binding" evidence="4">
    <location>
        <begin position="623"/>
        <end position="717"/>
    </location>
</feature>
<keyword evidence="6" id="KW-1185">Reference proteome</keyword>
<evidence type="ECO:0000313" key="6">
    <source>
        <dbReference type="Proteomes" id="UP000809789"/>
    </source>
</evidence>
<feature type="compositionally biased region" description="Basic and acidic residues" evidence="3">
    <location>
        <begin position="459"/>
        <end position="469"/>
    </location>
</feature>
<dbReference type="Gene3D" id="1.10.10.10">
    <property type="entry name" value="Winged helix-like DNA-binding domain superfamily/Winged helix DNA-binding domain"/>
    <property type="match status" value="1"/>
</dbReference>
<dbReference type="OrthoDB" id="340227at2759"/>
<evidence type="ECO:0000256" key="3">
    <source>
        <dbReference type="SAM" id="MobiDB-lite"/>
    </source>
</evidence>
<dbReference type="GO" id="GO:0010494">
    <property type="term" value="C:cytoplasmic stress granule"/>
    <property type="evidence" value="ECO:0007669"/>
    <property type="project" value="TreeGrafter"/>
</dbReference>
<feature type="region of interest" description="Disordered" evidence="3">
    <location>
        <begin position="881"/>
        <end position="908"/>
    </location>
</feature>
<feature type="compositionally biased region" description="Basic and acidic residues" evidence="3">
    <location>
        <begin position="272"/>
        <end position="285"/>
    </location>
</feature>
<evidence type="ECO:0000256" key="2">
    <source>
        <dbReference type="PROSITE-ProRule" id="PRU00332"/>
    </source>
</evidence>
<feature type="compositionally biased region" description="Polar residues" evidence="3">
    <location>
        <begin position="439"/>
        <end position="458"/>
    </location>
</feature>
<feature type="compositionally biased region" description="Low complexity" evidence="3">
    <location>
        <begin position="12"/>
        <end position="35"/>
    </location>
</feature>
<evidence type="ECO:0000256" key="1">
    <source>
        <dbReference type="ARBA" id="ARBA00022884"/>
    </source>
</evidence>